<sequence length="468" mass="52429">MEAALNMDVARLSGMFTETDSNVIADIELMLPDGEIIITDVPADADGRDLLEHLHGVANFRGHVLFGGQRVNEDDLVSDLGLQVGGRLQVSANRDDEVVVMDNGSDTIKAGFGGDDTPCVIEQSVVGYDKQWRGRPQEGTPSFVGTEAFERHSTNLLKRPIEHGMVTDWENMEVLWRHVFENSLGVSSCSGALMTEPPLNPKDNRERMTQMMFESFHLPQFYLALTPVLALYASGRTSGLSLDSGYAVTHCVPIYEGYSLPHAIQRNDRNSGRDLTDFLSQLLPESGIRLSTSAERLIVRDMKEKLCRVSLDFDHEVNTAMSQEYTMPDSTVVTVNNQMIRVPEVMFKPYLDGSSRRHFSIHEILKRTIFDNDIDLHRVLMENIVLSGGNTKFVNYGERMEAEVKQLVPNPMMSSWVHTVVPRENDSLFSAWTGGALLSALSTFEGMWLTMEMYNEKGPRAIHEVCFS</sequence>
<dbReference type="PANTHER" id="PTHR11937">
    <property type="entry name" value="ACTIN"/>
    <property type="match status" value="1"/>
</dbReference>
<accession>E7CA46</accession>
<dbReference type="SUPFAM" id="SSF53067">
    <property type="entry name" value="Actin-like ATPase domain"/>
    <property type="match status" value="2"/>
</dbReference>
<dbReference type="Pfam" id="PF00022">
    <property type="entry name" value="Actin"/>
    <property type="match status" value="1"/>
</dbReference>
<name>E7CA46_9PROT</name>
<dbReference type="InterPro" id="IPR043129">
    <property type="entry name" value="ATPase_NBD"/>
</dbReference>
<dbReference type="InterPro" id="IPR020902">
    <property type="entry name" value="Actin/actin-like_CS"/>
</dbReference>
<proteinExistence type="predicted"/>
<dbReference type="PROSITE" id="PS01132">
    <property type="entry name" value="ACTINS_ACT_LIKE"/>
    <property type="match status" value="1"/>
</dbReference>
<dbReference type="InterPro" id="IPR004000">
    <property type="entry name" value="Actin"/>
</dbReference>
<reference evidence="1" key="1">
    <citation type="submission" date="2010-01" db="EMBL/GenBank/DDBJ databases">
        <title>Genome fragments of uncultured bacteria from the North Pacific Subtropical Gyre.</title>
        <authorList>
            <person name="Pham V.D."/>
            <person name="DeLong E.F."/>
        </authorList>
    </citation>
    <scope>NUCLEOTIDE SEQUENCE</scope>
</reference>
<dbReference type="EMBL" id="GU574704">
    <property type="protein sequence ID" value="ADH43034.1"/>
    <property type="molecule type" value="Genomic_DNA"/>
</dbReference>
<dbReference type="Gene3D" id="3.30.420.40">
    <property type="match status" value="2"/>
</dbReference>
<evidence type="ECO:0000313" key="1">
    <source>
        <dbReference type="EMBL" id="ADH43034.1"/>
    </source>
</evidence>
<dbReference type="SMART" id="SM00268">
    <property type="entry name" value="ACTIN"/>
    <property type="match status" value="1"/>
</dbReference>
<dbReference type="AlphaFoldDB" id="E7CA46"/>
<dbReference type="PRINTS" id="PR00190">
    <property type="entry name" value="ACTIN"/>
</dbReference>
<protein>
    <submittedName>
        <fullName evidence="1">Actin</fullName>
    </submittedName>
</protein>
<dbReference type="Gene3D" id="3.90.640.10">
    <property type="entry name" value="Actin, Chain A, domain 4"/>
    <property type="match status" value="1"/>
</dbReference>
<organism evidence="1">
    <name type="scientific">uncultured SAR11 cluster alpha proteobacterium H17925_45G17</name>
    <dbReference type="NCBI Taxonomy" id="715038"/>
    <lineage>
        <taxon>Bacteria</taxon>
        <taxon>Pseudomonadati</taxon>
        <taxon>Pseudomonadota</taxon>
        <taxon>Alphaproteobacteria</taxon>
        <taxon>Candidatus Pelagibacterales</taxon>
        <taxon>environmental samples</taxon>
    </lineage>
</organism>
<dbReference type="FunFam" id="3.30.420.40:FF:000050">
    <property type="entry name" value="Actin, alpha skeletal muscle"/>
    <property type="match status" value="1"/>
</dbReference>